<protein>
    <recommendedName>
        <fullName evidence="6">Galactofuranosyltransferase</fullName>
    </recommendedName>
</protein>
<accession>A0AAW4W7M8</accession>
<feature type="domain" description="Glucosyltransferase 3-like C-terminal" evidence="3">
    <location>
        <begin position="197"/>
        <end position="358"/>
    </location>
</feature>
<evidence type="ECO:0000259" key="3">
    <source>
        <dbReference type="Pfam" id="PF26337"/>
    </source>
</evidence>
<dbReference type="EMBL" id="JAJEQQ010000020">
    <property type="protein sequence ID" value="MCC2228565.1"/>
    <property type="molecule type" value="Genomic_DNA"/>
</dbReference>
<proteinExistence type="predicted"/>
<evidence type="ECO:0008006" key="6">
    <source>
        <dbReference type="Google" id="ProtNLM"/>
    </source>
</evidence>
<evidence type="ECO:0000259" key="2">
    <source>
        <dbReference type="Pfam" id="PF26334"/>
    </source>
</evidence>
<feature type="domain" description="Glucosyltransferase 3-like N-terminal" evidence="2">
    <location>
        <begin position="15"/>
        <end position="160"/>
    </location>
</feature>
<dbReference type="InterPro" id="IPR058591">
    <property type="entry name" value="Gtf3_N"/>
</dbReference>
<comment type="caution">
    <text evidence="4">The sequence shown here is derived from an EMBL/GenBank/DDBJ whole genome shotgun (WGS) entry which is preliminary data.</text>
</comment>
<sequence>MNYYVVETDKHKLIQKTAGVKARQDVETIFKWNNFKKIEIPCLIEGRENKTRLGKIKAHYDVYMLWKNALKKIKKNDWIYIQFPLLEHTMLFSLLIKNLEKRGIHTSIIIHDVEAIRFTLRNDVPLSRKIRMRFEEISSFKNCSKIIVHNEKMKSFMHEKWKIHKDKMDILGIFDYLVENYNEELLEKRNLSRKGPVIIAGALSKHKAGYIYNLPENCNFNLYGINFEREKASSNTNYVGAFNPEELIYNLQGSFGLVWDGDSSATCTGVYGDYLKINNPHKTSMYLAAGIPVIIWEEAALANFIKKNHCGITIKSTDEIRNIIDNMLDEEYETLKANACKIGGKLRRGYFLKSAMKQSI</sequence>
<dbReference type="InterPro" id="IPR058592">
    <property type="entry name" value="Gtf3_C"/>
</dbReference>
<dbReference type="Gene3D" id="3.40.50.2000">
    <property type="entry name" value="Glycogen Phosphorylase B"/>
    <property type="match status" value="2"/>
</dbReference>
<gene>
    <name evidence="4" type="ORF">LKD40_12225</name>
</gene>
<name>A0AAW4W7M8_9FIRM</name>
<organism evidence="4 5">
    <name type="scientific">Blautia fusiformis</name>
    <dbReference type="NCBI Taxonomy" id="2881264"/>
    <lineage>
        <taxon>Bacteria</taxon>
        <taxon>Bacillati</taxon>
        <taxon>Bacillota</taxon>
        <taxon>Clostridia</taxon>
        <taxon>Lachnospirales</taxon>
        <taxon>Lachnospiraceae</taxon>
        <taxon>Blautia</taxon>
    </lineage>
</organism>
<evidence type="ECO:0000313" key="4">
    <source>
        <dbReference type="EMBL" id="MCC2228565.1"/>
    </source>
</evidence>
<keyword evidence="1" id="KW-0808">Transferase</keyword>
<reference evidence="4 5" key="1">
    <citation type="submission" date="2021-10" db="EMBL/GenBank/DDBJ databases">
        <title>Anaerobic single-cell dispensing facilitates the cultivation of human gut bacteria.</title>
        <authorList>
            <person name="Afrizal A."/>
        </authorList>
    </citation>
    <scope>NUCLEOTIDE SEQUENCE [LARGE SCALE GENOMIC DNA]</scope>
    <source>
        <strain evidence="4 5">CLA-AA-H217</strain>
    </source>
</reference>
<dbReference type="PIRSF" id="PIRSF007023">
    <property type="entry name" value="UDP-Galf_transf"/>
    <property type="match status" value="1"/>
</dbReference>
<evidence type="ECO:0000313" key="5">
    <source>
        <dbReference type="Proteomes" id="UP001198612"/>
    </source>
</evidence>
<keyword evidence="5" id="KW-1185">Reference proteome</keyword>
<dbReference type="Proteomes" id="UP001198612">
    <property type="component" value="Unassembled WGS sequence"/>
</dbReference>
<dbReference type="AlphaFoldDB" id="A0AAW4W7M8"/>
<evidence type="ECO:0000256" key="1">
    <source>
        <dbReference type="ARBA" id="ARBA00022679"/>
    </source>
</evidence>
<dbReference type="Pfam" id="PF26334">
    <property type="entry name" value="Gtf3_N"/>
    <property type="match status" value="1"/>
</dbReference>
<dbReference type="RefSeq" id="WP_118368687.1">
    <property type="nucleotide sequence ID" value="NZ_JAJEPT010000025.1"/>
</dbReference>
<dbReference type="Pfam" id="PF26337">
    <property type="entry name" value="Gtf3_C"/>
    <property type="match status" value="1"/>
</dbReference>